<dbReference type="Pfam" id="PF03767">
    <property type="entry name" value="Acid_phosphat_B"/>
    <property type="match status" value="2"/>
</dbReference>
<dbReference type="EMBL" id="KN669837">
    <property type="protein sequence ID" value="KHN03214.1"/>
    <property type="molecule type" value="Genomic_DNA"/>
</dbReference>
<reference evidence="3" key="1">
    <citation type="submission" date="2014-07" db="EMBL/GenBank/DDBJ databases">
        <title>Identification of a novel salt tolerance gene in wild soybean by whole-genome sequencing.</title>
        <authorList>
            <person name="Lam H.-M."/>
            <person name="Qi X."/>
            <person name="Li M.-W."/>
            <person name="Liu X."/>
            <person name="Xie M."/>
            <person name="Ni M."/>
            <person name="Xu X."/>
        </authorList>
    </citation>
    <scope>NUCLEOTIDE SEQUENCE [LARGE SCALE GENOMIC DNA]</scope>
    <source>
        <tissue evidence="3">Root</tissue>
    </source>
</reference>
<feature type="transmembrane region" description="Helical" evidence="2">
    <location>
        <begin position="122"/>
        <end position="143"/>
    </location>
</feature>
<dbReference type="Proteomes" id="UP000053555">
    <property type="component" value="Unassembled WGS sequence"/>
</dbReference>
<dbReference type="SUPFAM" id="SSF56784">
    <property type="entry name" value="HAD-like"/>
    <property type="match status" value="1"/>
</dbReference>
<gene>
    <name evidence="3" type="ORF">glysoja_048489</name>
</gene>
<dbReference type="InterPro" id="IPR023214">
    <property type="entry name" value="HAD_sf"/>
</dbReference>
<evidence type="ECO:0000256" key="1">
    <source>
        <dbReference type="ARBA" id="ARBA00022729"/>
    </source>
</evidence>
<protein>
    <submittedName>
        <fullName evidence="3">Acid phosphatase 1</fullName>
    </submittedName>
</protein>
<feature type="non-terminal residue" evidence="3">
    <location>
        <position position="1"/>
    </location>
</feature>
<keyword evidence="2" id="KW-0472">Membrane</keyword>
<organism evidence="3">
    <name type="scientific">Glycine soja</name>
    <name type="common">Wild soybean</name>
    <dbReference type="NCBI Taxonomy" id="3848"/>
    <lineage>
        <taxon>Eukaryota</taxon>
        <taxon>Viridiplantae</taxon>
        <taxon>Streptophyta</taxon>
        <taxon>Embryophyta</taxon>
        <taxon>Tracheophyta</taxon>
        <taxon>Spermatophyta</taxon>
        <taxon>Magnoliopsida</taxon>
        <taxon>eudicotyledons</taxon>
        <taxon>Gunneridae</taxon>
        <taxon>Pentapetalae</taxon>
        <taxon>rosids</taxon>
        <taxon>fabids</taxon>
        <taxon>Fabales</taxon>
        <taxon>Fabaceae</taxon>
        <taxon>Papilionoideae</taxon>
        <taxon>50 kb inversion clade</taxon>
        <taxon>NPAAA clade</taxon>
        <taxon>indigoferoid/millettioid clade</taxon>
        <taxon>Phaseoleae</taxon>
        <taxon>Glycine</taxon>
        <taxon>Glycine subgen. Soja</taxon>
    </lineage>
</organism>
<name>A0A0B2P6K5_GLYSO</name>
<dbReference type="Gene3D" id="3.40.50.1000">
    <property type="entry name" value="HAD superfamily/HAD-like"/>
    <property type="match status" value="2"/>
</dbReference>
<dbReference type="InterPro" id="IPR036412">
    <property type="entry name" value="HAD-like_sf"/>
</dbReference>
<evidence type="ECO:0000313" key="3">
    <source>
        <dbReference type="EMBL" id="KHN03214.1"/>
    </source>
</evidence>
<evidence type="ECO:0000256" key="2">
    <source>
        <dbReference type="SAM" id="Phobius"/>
    </source>
</evidence>
<proteinExistence type="predicted"/>
<sequence length="213" mass="24158">RPMSSLPASLRLYNELLGLGFKIFILTGKKEHQRGFTEKNLQPVGFEIFNETSFDNWVDLAAAPALPASLSLYNELKELGFKIFLLTGRSEFQRNATGANLLSSGYRDWERLILRRDRTRDLFSLLSLLTIQLTLYLPCLVLLNNFHLKFLLNETGSSDQGKPATTYNSEKRAELENEGYRIHGNSGDQWSDLGGYAVAARSFKLPNPTYYIP</sequence>
<dbReference type="InterPro" id="IPR005519">
    <property type="entry name" value="Acid_phosphat_B-like"/>
</dbReference>
<dbReference type="PANTHER" id="PTHR31284:SF10">
    <property type="entry name" value="ACID PHOSPHATASE-LIKE PROTEIN"/>
    <property type="match status" value="1"/>
</dbReference>
<keyword evidence="2" id="KW-1133">Transmembrane helix</keyword>
<dbReference type="PANTHER" id="PTHR31284">
    <property type="entry name" value="ACID PHOSPHATASE-LIKE PROTEIN"/>
    <property type="match status" value="1"/>
</dbReference>
<keyword evidence="2" id="KW-0812">Transmembrane</keyword>
<keyword evidence="1" id="KW-0732">Signal</keyword>
<dbReference type="AlphaFoldDB" id="A0A0B2P6K5"/>
<accession>A0A0B2P6K5</accession>